<keyword evidence="3" id="KW-1185">Reference proteome</keyword>
<dbReference type="EMBL" id="SHKR01000012">
    <property type="protein sequence ID" value="RZU16414.1"/>
    <property type="molecule type" value="Genomic_DNA"/>
</dbReference>
<evidence type="ECO:0000256" key="1">
    <source>
        <dbReference type="SAM" id="MobiDB-lite"/>
    </source>
</evidence>
<dbReference type="Proteomes" id="UP000292027">
    <property type="component" value="Unassembled WGS sequence"/>
</dbReference>
<organism evidence="2 3">
    <name type="scientific">Kribbella rubisoli</name>
    <dbReference type="NCBI Taxonomy" id="3075929"/>
    <lineage>
        <taxon>Bacteria</taxon>
        <taxon>Bacillati</taxon>
        <taxon>Actinomycetota</taxon>
        <taxon>Actinomycetes</taxon>
        <taxon>Propionibacteriales</taxon>
        <taxon>Kribbellaceae</taxon>
        <taxon>Kribbella</taxon>
    </lineage>
</organism>
<proteinExistence type="predicted"/>
<comment type="caution">
    <text evidence="2">The sequence shown here is derived from an EMBL/GenBank/DDBJ whole genome shotgun (WGS) entry which is preliminary data.</text>
</comment>
<accession>A0A4Q7X0L7</accession>
<name>A0A4Q7X0L7_9ACTN</name>
<feature type="region of interest" description="Disordered" evidence="1">
    <location>
        <begin position="1"/>
        <end position="30"/>
    </location>
</feature>
<evidence type="ECO:0000313" key="2">
    <source>
        <dbReference type="EMBL" id="RZU16414.1"/>
    </source>
</evidence>
<protein>
    <submittedName>
        <fullName evidence="2">Uncharacterized protein</fullName>
    </submittedName>
</protein>
<reference evidence="2 3" key="1">
    <citation type="journal article" date="2015" name="Stand. Genomic Sci.">
        <title>Genomic Encyclopedia of Bacterial and Archaeal Type Strains, Phase III: the genomes of soil and plant-associated and newly described type strains.</title>
        <authorList>
            <person name="Whitman W.B."/>
            <person name="Woyke T."/>
            <person name="Klenk H.P."/>
            <person name="Zhou Y."/>
            <person name="Lilburn T.G."/>
            <person name="Beck B.J."/>
            <person name="De Vos P."/>
            <person name="Vandamme P."/>
            <person name="Eisen J.A."/>
            <person name="Garrity G."/>
            <person name="Hugenholtz P."/>
            <person name="Kyrpides N.C."/>
        </authorList>
    </citation>
    <scope>NUCLEOTIDE SEQUENCE [LARGE SCALE GENOMIC DNA]</scope>
    <source>
        <strain evidence="2 3">VKM Ac-2540</strain>
    </source>
</reference>
<sequence length="176" mass="18729">MTTTTAAHLFPSPLSSDPDDPDFPSSVDDGARDVSVTRIHGRCAPFCATEGPTAGASVADHDAKCLSAVGASVSPVLESGRLAHLVAFLARPYLHGTYSSVDAAAVEQSGFVELSADIPTADGWVEKNFYLSAADARTLGAGLTRMANVLEWQDELLRTERERRENRDHSGEEVQA</sequence>
<gene>
    <name evidence="2" type="ORF">EV645_3979</name>
</gene>
<evidence type="ECO:0000313" key="3">
    <source>
        <dbReference type="Proteomes" id="UP000292027"/>
    </source>
</evidence>
<dbReference type="AlphaFoldDB" id="A0A4Q7X0L7"/>
<dbReference type="RefSeq" id="WP_130445325.1">
    <property type="nucleotide sequence ID" value="NZ_SHKR01000012.1"/>
</dbReference>